<dbReference type="Pfam" id="PF23731">
    <property type="entry name" value="ARM_ECM29_C"/>
    <property type="match status" value="1"/>
</dbReference>
<dbReference type="InterPro" id="IPR055443">
    <property type="entry name" value="HEAT_ECM29"/>
</dbReference>
<dbReference type="GO" id="GO:0000502">
    <property type="term" value="C:proteasome complex"/>
    <property type="evidence" value="ECO:0007669"/>
    <property type="project" value="UniProtKB-KW"/>
</dbReference>
<evidence type="ECO:0000313" key="8">
    <source>
        <dbReference type="EMBL" id="KAJ9137394.1"/>
    </source>
</evidence>
<comment type="caution">
    <text evidence="8">The sequence shown here is derived from an EMBL/GenBank/DDBJ whole genome shotgun (WGS) entry which is preliminary data.</text>
</comment>
<dbReference type="PANTHER" id="PTHR23346:SF19">
    <property type="entry name" value="PROTEASOME ADAPTER AND SCAFFOLD PROTEIN ECM29"/>
    <property type="match status" value="1"/>
</dbReference>
<keyword evidence="4" id="KW-0647">Proteasome</keyword>
<feature type="region of interest" description="Disordered" evidence="5">
    <location>
        <begin position="1091"/>
        <end position="1111"/>
    </location>
</feature>
<dbReference type="Pfam" id="PF24492">
    <property type="entry name" value="HEAT_ECM29"/>
    <property type="match status" value="1"/>
</dbReference>
<dbReference type="PANTHER" id="PTHR23346">
    <property type="entry name" value="TRANSLATIONAL ACTIVATOR GCN1-RELATED"/>
    <property type="match status" value="1"/>
</dbReference>
<dbReference type="InterPro" id="IPR016024">
    <property type="entry name" value="ARM-type_fold"/>
</dbReference>
<evidence type="ECO:0000259" key="7">
    <source>
        <dbReference type="Pfam" id="PF24492"/>
    </source>
</evidence>
<proteinExistence type="predicted"/>
<dbReference type="GO" id="GO:0036503">
    <property type="term" value="P:ERAD pathway"/>
    <property type="evidence" value="ECO:0007669"/>
    <property type="project" value="TreeGrafter"/>
</dbReference>
<feature type="compositionally biased region" description="Low complexity" evidence="5">
    <location>
        <begin position="1098"/>
        <end position="1111"/>
    </location>
</feature>
<dbReference type="GO" id="GO:0060090">
    <property type="term" value="F:molecular adaptor activity"/>
    <property type="evidence" value="ECO:0007669"/>
    <property type="project" value="InterPro"/>
</dbReference>
<keyword evidence="2" id="KW-0963">Cytoplasm</keyword>
<feature type="domain" description="Proteasome component Ecm29 N-terminal" evidence="6">
    <location>
        <begin position="16"/>
        <end position="539"/>
    </location>
</feature>
<evidence type="ECO:0000256" key="1">
    <source>
        <dbReference type="ARBA" id="ARBA00004496"/>
    </source>
</evidence>
<dbReference type="Proteomes" id="UP001174691">
    <property type="component" value="Unassembled WGS sequence"/>
</dbReference>
<evidence type="ECO:0000259" key="6">
    <source>
        <dbReference type="Pfam" id="PF13001"/>
    </source>
</evidence>
<evidence type="ECO:0000256" key="4">
    <source>
        <dbReference type="ARBA" id="ARBA00022942"/>
    </source>
</evidence>
<dbReference type="Gene3D" id="1.25.10.10">
    <property type="entry name" value="Leucine-rich Repeat Variant"/>
    <property type="match status" value="3"/>
</dbReference>
<keyword evidence="3" id="KW-0677">Repeat</keyword>
<evidence type="ECO:0000256" key="3">
    <source>
        <dbReference type="ARBA" id="ARBA00022737"/>
    </source>
</evidence>
<reference evidence="8" key="1">
    <citation type="submission" date="2022-07" db="EMBL/GenBank/DDBJ databases">
        <title>Fungi with potential for degradation of polypropylene.</title>
        <authorList>
            <person name="Gostincar C."/>
        </authorList>
    </citation>
    <scope>NUCLEOTIDE SEQUENCE</scope>
    <source>
        <strain evidence="8">EXF-13287</strain>
    </source>
</reference>
<keyword evidence="9" id="KW-1185">Reference proteome</keyword>
<feature type="non-terminal residue" evidence="8">
    <location>
        <position position="1"/>
    </location>
</feature>
<sequence length="1881" mass="209212">MAAPSAEEQQALSFIQNFDFKLAQYSNNPRKLQEYLTSNLVPFLDKARYVMLVPKNLIPAANRIQMFTNSSSVVLPVAALVDQFRANPDYTFVRHFDIVFIRHSLDRLPPSERLPLIPRILKGIASDRGKNLDALFNIFLRLLPDLKLPPRGTSTEFRSQCGLDDPKDAEFVANWLGKLFLVVRDNKEQSLRRGLTEEEYNFLTLPAAKGIWRDEKKYSYTLTDAEKKALGFTDTCERAVRFLESDAFTDRERLLPALYASAHPKEAISSLGSDMLRRTSLSTEDPRVIKELFATYSICGHVTRTRILRLLSKSRTAATYASSIKAIFELTFNELAPFHGGEQPQPWRVDEPGDTTTMPPQEGKPTPLPLAENVKAFLDFLDWTATVGFPTDQLKDLSVHVSTGLYWVIARYLGWPRPFPWRQTTGDLDVRNHAYETIGRLAKAYPQPESRVSRILLWLTRSIHEDNNSSDAPVYLNGAVSAITSVFKPQEESVIDDLTRSLHRIMLRPGPSPRHAAAKIANDCIPYNNVLARWIDILAASGTLDDRTDVVEEGRRGLDPWTYRDVGPINLGLHHRDVRSMRPSLPNWCEMATSYFSNARGLSIFYSSGPDDVFEDRSGLRGPTPTRVDFLDLSASFELDGKWARALAVAVDYCQKIVFLGALPNFVIEPGWEGRLKVLLFSDKHTRCDIRAYLLELSDVASDSRSRGVVRHNLSYILAAALGGTRLIDKNVAVAESLVRSFVEMAPLVPGSVIGDIADRVDEVVPLLSSSRRELRLLGAKALGILGAHPLAPTTFRMQEFVADAIKKAGEATASQLTSLEGAFLGAAHVLSRQIYYGVRTRPEIDDEVLRGVPTLESVRLSSLEFVTEAFIQLWTAGIPAFGQPEDTTDRTAFITKAFIEPLGDQAKKGKEQAIKALGRLAIAYPSSDVLDLILSKLYELHEIKQAEVHLAVGEAIAAAVACWDSDAVQLTLDVQAETEAYRIPKRPEKLNEVLDKLLEDSRQTKPSLVKASGMALYCILEFCGHVGEVQARLRDCQFAFMRLLTARDDLVQETASRALALIYEIGGADLKDTLVRDFVAFFTGSGQQLKEDEEPASQSAVPSSSGTTSSSISYKDIVRLANEAGDQKLVYKFMALANSAINWRSESVFGRFGLRDLLSSPEVGVDEKLYPILFRSRFDPSPTTQKSMRAIWNAMIKDSSTVLETHFDAIMASLLKSMLGREWRVRQASCAAVKDLIDGQPFQRYRPYYKEMLAAALKLADDMKESVRQTALAFFSYLTQVLLKQLEDSGSSPSTTAMMDEIVPFLLSDRGIDSSAADVKNSAVKAIQDIAKRGGKALRPYIVTMVPCLLGFLSTYEPEIINYAYQLSGQDTREELDKSRATAVYQSSIFESITNCLRYAGKQEIDTLAPVLEDTIKSAVGMPTKVGCSGVIVHLAERHKEDFEPHCARFLGLMEKQVLDRNDTVSKNYCKAAAYLIRIAPSEDQERFVGHVLDLWFASEDEVRRRKVVDVVLGIRHAAPDHFDALESLLLPFVFLGMNEHADEYVHKQCEQLWAAVGGSPHKVARYIPELVRLVNRSLGVGNWPVKHTGALTSGKVVTSLVEGRIANAGNLAAVWPVLRESLALKTFERKQELLEALASFAEALSGLDNNTNNNSPLSNDPDDLAKDLKKIAIREAKRNNEAYRPHAFRCLQRVASALEADMLDDISDVVGPTIAEFQDSDDSSSSPLRTVTVVAAIQAIFRGYHGPNMRQDPLSELARTIWAVERHAVPRAVPSPDSLTETPLLSRPRFEGIRLAYWYPLAAGTLRAALLVRQVMPAKRPSAQGRERTGRGVGVIRWFLSTLDLERTQMGTERQRVARVEAVEAALGVWRALVVGGDD</sequence>
<feature type="domain" description="Proteasome adapter and scaffold protein ECM29 HEAT-repeat" evidence="7">
    <location>
        <begin position="1339"/>
        <end position="1498"/>
    </location>
</feature>
<comment type="subcellular location">
    <subcellularLocation>
        <location evidence="1">Cytoplasm</location>
    </subcellularLocation>
</comment>
<accession>A0AA38RHY4</accession>
<evidence type="ECO:0000313" key="9">
    <source>
        <dbReference type="Proteomes" id="UP001174691"/>
    </source>
</evidence>
<organism evidence="8 9">
    <name type="scientific">Coniochaeta hoffmannii</name>
    <dbReference type="NCBI Taxonomy" id="91930"/>
    <lineage>
        <taxon>Eukaryota</taxon>
        <taxon>Fungi</taxon>
        <taxon>Dikarya</taxon>
        <taxon>Ascomycota</taxon>
        <taxon>Pezizomycotina</taxon>
        <taxon>Sordariomycetes</taxon>
        <taxon>Sordariomycetidae</taxon>
        <taxon>Coniochaetales</taxon>
        <taxon>Coniochaetaceae</taxon>
        <taxon>Coniochaeta</taxon>
    </lineage>
</organism>
<gene>
    <name evidence="8" type="ORF">NKR19_g8207</name>
</gene>
<dbReference type="InterPro" id="IPR011989">
    <property type="entry name" value="ARM-like"/>
</dbReference>
<name>A0AA38RHY4_9PEZI</name>
<dbReference type="GO" id="GO:0005634">
    <property type="term" value="C:nucleus"/>
    <property type="evidence" value="ECO:0007669"/>
    <property type="project" value="TreeGrafter"/>
</dbReference>
<evidence type="ECO:0000256" key="5">
    <source>
        <dbReference type="SAM" id="MobiDB-lite"/>
    </source>
</evidence>
<dbReference type="GO" id="GO:0005737">
    <property type="term" value="C:cytoplasm"/>
    <property type="evidence" value="ECO:0007669"/>
    <property type="project" value="UniProtKB-SubCell"/>
</dbReference>
<protein>
    <submittedName>
        <fullName evidence="8">ARM repeat-containing protein</fullName>
    </submittedName>
</protein>
<dbReference type="Pfam" id="PF13001">
    <property type="entry name" value="ECM29_N"/>
    <property type="match status" value="1"/>
</dbReference>
<dbReference type="SUPFAM" id="SSF48371">
    <property type="entry name" value="ARM repeat"/>
    <property type="match status" value="2"/>
</dbReference>
<dbReference type="EMBL" id="JANBVN010000160">
    <property type="protein sequence ID" value="KAJ9137394.1"/>
    <property type="molecule type" value="Genomic_DNA"/>
</dbReference>
<evidence type="ECO:0000256" key="2">
    <source>
        <dbReference type="ARBA" id="ARBA00022490"/>
    </source>
</evidence>
<feature type="region of interest" description="Disordered" evidence="5">
    <location>
        <begin position="341"/>
        <end position="367"/>
    </location>
</feature>
<dbReference type="InterPro" id="IPR024372">
    <property type="entry name" value="Ecm29_N"/>
</dbReference>
<dbReference type="GO" id="GO:0043248">
    <property type="term" value="P:proteasome assembly"/>
    <property type="evidence" value="ECO:0007669"/>
    <property type="project" value="InterPro"/>
</dbReference>